<evidence type="ECO:0000313" key="2">
    <source>
        <dbReference type="Proteomes" id="UP001221142"/>
    </source>
</evidence>
<reference evidence="1" key="1">
    <citation type="submission" date="2023-03" db="EMBL/GenBank/DDBJ databases">
        <title>Massive genome expansion in bonnet fungi (Mycena s.s.) driven by repeated elements and novel gene families across ecological guilds.</title>
        <authorList>
            <consortium name="Lawrence Berkeley National Laboratory"/>
            <person name="Harder C.B."/>
            <person name="Miyauchi S."/>
            <person name="Viragh M."/>
            <person name="Kuo A."/>
            <person name="Thoen E."/>
            <person name="Andreopoulos B."/>
            <person name="Lu D."/>
            <person name="Skrede I."/>
            <person name="Drula E."/>
            <person name="Henrissat B."/>
            <person name="Morin E."/>
            <person name="Kohler A."/>
            <person name="Barry K."/>
            <person name="LaButti K."/>
            <person name="Morin E."/>
            <person name="Salamov A."/>
            <person name="Lipzen A."/>
            <person name="Mereny Z."/>
            <person name="Hegedus B."/>
            <person name="Baldrian P."/>
            <person name="Stursova M."/>
            <person name="Weitz H."/>
            <person name="Taylor A."/>
            <person name="Grigoriev I.V."/>
            <person name="Nagy L.G."/>
            <person name="Martin F."/>
            <person name="Kauserud H."/>
        </authorList>
    </citation>
    <scope>NUCLEOTIDE SEQUENCE</scope>
    <source>
        <strain evidence="1">9284</strain>
    </source>
</reference>
<accession>A0AAD7CIR8</accession>
<dbReference type="EMBL" id="JARKIF010000001">
    <property type="protein sequence ID" value="KAJ7649967.1"/>
    <property type="molecule type" value="Genomic_DNA"/>
</dbReference>
<dbReference type="AlphaFoldDB" id="A0AAD7CIR8"/>
<proteinExistence type="predicted"/>
<comment type="caution">
    <text evidence="1">The sequence shown here is derived from an EMBL/GenBank/DDBJ whole genome shotgun (WGS) entry which is preliminary data.</text>
</comment>
<keyword evidence="2" id="KW-1185">Reference proteome</keyword>
<dbReference type="Proteomes" id="UP001221142">
    <property type="component" value="Unassembled WGS sequence"/>
</dbReference>
<sequence length="150" mass="16553">MIAVLPCAYLRVSMYLTQAEILDGIRRPDGTLAVLSAIDQRVCILARASMVQTQWASGNPFGWIADSTLPENCANPSSCRELKSRCFQRNVVAGVFAAFPFDSDQAKQLGLCSVCTEDGNTKFVAGRKKMWEALPSYFELPPWGDLKNDL</sequence>
<evidence type="ECO:0000313" key="1">
    <source>
        <dbReference type="EMBL" id="KAJ7649967.1"/>
    </source>
</evidence>
<gene>
    <name evidence="1" type="ORF">FB45DRAFT_6316</name>
</gene>
<organism evidence="1 2">
    <name type="scientific">Roridomyces roridus</name>
    <dbReference type="NCBI Taxonomy" id="1738132"/>
    <lineage>
        <taxon>Eukaryota</taxon>
        <taxon>Fungi</taxon>
        <taxon>Dikarya</taxon>
        <taxon>Basidiomycota</taxon>
        <taxon>Agaricomycotina</taxon>
        <taxon>Agaricomycetes</taxon>
        <taxon>Agaricomycetidae</taxon>
        <taxon>Agaricales</taxon>
        <taxon>Marasmiineae</taxon>
        <taxon>Mycenaceae</taxon>
        <taxon>Roridomyces</taxon>
    </lineage>
</organism>
<protein>
    <submittedName>
        <fullName evidence="1">Uncharacterized protein</fullName>
    </submittedName>
</protein>
<name>A0AAD7CIR8_9AGAR</name>